<reference evidence="3" key="1">
    <citation type="journal article" date="2019" name="Int. J. Syst. Evol. Microbiol.">
        <title>The Global Catalogue of Microorganisms (GCM) 10K type strain sequencing project: providing services to taxonomists for standard genome sequencing and annotation.</title>
        <authorList>
            <consortium name="The Broad Institute Genomics Platform"/>
            <consortium name="The Broad Institute Genome Sequencing Center for Infectious Disease"/>
            <person name="Wu L."/>
            <person name="Ma J."/>
        </authorList>
    </citation>
    <scope>NUCLEOTIDE SEQUENCE [LARGE SCALE GENOMIC DNA]</scope>
    <source>
        <strain evidence="3">CGMCC 1.12942</strain>
    </source>
</reference>
<dbReference type="InterPro" id="IPR006120">
    <property type="entry name" value="Resolvase_HTH_dom"/>
</dbReference>
<name>A0ABW2RKZ4_9BACL</name>
<evidence type="ECO:0000313" key="2">
    <source>
        <dbReference type="EMBL" id="MFC7441426.1"/>
    </source>
</evidence>
<dbReference type="Proteomes" id="UP001596500">
    <property type="component" value="Unassembled WGS sequence"/>
</dbReference>
<protein>
    <submittedName>
        <fullName evidence="2">Helix-turn-helix domain-containing protein</fullName>
    </submittedName>
</protein>
<accession>A0ABW2RKZ4</accession>
<evidence type="ECO:0000313" key="3">
    <source>
        <dbReference type="Proteomes" id="UP001596500"/>
    </source>
</evidence>
<comment type="caution">
    <text evidence="2">The sequence shown here is derived from an EMBL/GenBank/DDBJ whole genome shotgun (WGS) entry which is preliminary data.</text>
</comment>
<dbReference type="Pfam" id="PF02796">
    <property type="entry name" value="HTH_7"/>
    <property type="match status" value="1"/>
</dbReference>
<dbReference type="RefSeq" id="WP_379864734.1">
    <property type="nucleotide sequence ID" value="NZ_JBHTBW010000021.1"/>
</dbReference>
<proteinExistence type="predicted"/>
<organism evidence="2 3">
    <name type="scientific">Laceyella putida</name>
    <dbReference type="NCBI Taxonomy" id="110101"/>
    <lineage>
        <taxon>Bacteria</taxon>
        <taxon>Bacillati</taxon>
        <taxon>Bacillota</taxon>
        <taxon>Bacilli</taxon>
        <taxon>Bacillales</taxon>
        <taxon>Thermoactinomycetaceae</taxon>
        <taxon>Laceyella</taxon>
    </lineage>
</organism>
<gene>
    <name evidence="2" type="ORF">ACFQNG_09680</name>
</gene>
<keyword evidence="3" id="KW-1185">Reference proteome</keyword>
<sequence>MLGISRTTVYRYLEKNV</sequence>
<feature type="domain" description="Resolvase HTH" evidence="1">
    <location>
        <begin position="2"/>
        <end position="16"/>
    </location>
</feature>
<dbReference type="EMBL" id="JBHTBW010000021">
    <property type="protein sequence ID" value="MFC7441426.1"/>
    <property type="molecule type" value="Genomic_DNA"/>
</dbReference>
<evidence type="ECO:0000259" key="1">
    <source>
        <dbReference type="Pfam" id="PF02796"/>
    </source>
</evidence>